<feature type="region of interest" description="Disordered" evidence="1">
    <location>
        <begin position="107"/>
        <end position="142"/>
    </location>
</feature>
<dbReference type="AlphaFoldDB" id="A0A8R2B406"/>
<evidence type="ECO:0000313" key="3">
    <source>
        <dbReference type="EnsemblMetazoa" id="XP_008180723.1"/>
    </source>
</evidence>
<dbReference type="Pfam" id="PF00397">
    <property type="entry name" value="WW"/>
    <property type="match status" value="1"/>
</dbReference>
<evidence type="ECO:0000313" key="4">
    <source>
        <dbReference type="Proteomes" id="UP000007819"/>
    </source>
</evidence>
<dbReference type="PROSITE" id="PS01159">
    <property type="entry name" value="WW_DOMAIN_1"/>
    <property type="match status" value="1"/>
</dbReference>
<dbReference type="RefSeq" id="XP_008180723.1">
    <property type="nucleotide sequence ID" value="XM_008182501.2"/>
</dbReference>
<organism evidence="3 4">
    <name type="scientific">Acyrthosiphon pisum</name>
    <name type="common">Pea aphid</name>
    <dbReference type="NCBI Taxonomy" id="7029"/>
    <lineage>
        <taxon>Eukaryota</taxon>
        <taxon>Metazoa</taxon>
        <taxon>Ecdysozoa</taxon>
        <taxon>Arthropoda</taxon>
        <taxon>Hexapoda</taxon>
        <taxon>Insecta</taxon>
        <taxon>Pterygota</taxon>
        <taxon>Neoptera</taxon>
        <taxon>Paraneoptera</taxon>
        <taxon>Hemiptera</taxon>
        <taxon>Sternorrhyncha</taxon>
        <taxon>Aphidomorpha</taxon>
        <taxon>Aphidoidea</taxon>
        <taxon>Aphididae</taxon>
        <taxon>Macrosiphini</taxon>
        <taxon>Acyrthosiphon</taxon>
    </lineage>
</organism>
<dbReference type="Gene3D" id="2.20.70.10">
    <property type="match status" value="2"/>
</dbReference>
<accession>A0A8R2B406</accession>
<sequence>MVSRADCSFPSDKSFFSQRIVAVSAMNRRKLKLDMTHSASDGESKEVENYVNNVKEQIMNTTELNNSDYVWQECYDDVSGFIYYWNTQTNKVTWEKPEHYETAHSIENQDVANKTKNSRKRISSDSLPTLDPNSCNGSKKSKLESKVLNALVAYGSDSSEDENDDDKDQKTTILQRLQQKAEMFKQKELAKLSEAKSPGLCETNGQPDILDIIDKEVPPDYLVEKSNTSKSSEKKTTGDIFDILKSEVPPDYVDVTLNNNTGEENKLVVSLDTNAMDKLHSKTVENDSNSKYHSNTDEKLNNFTSDSLKENSLKSINLIANYGEEDLEDLDDQKSESNEKTLSYVQDPCANIKIGFGYSVSSKHKNGGSISFVKGETINVHDNHNSNKNNVFSKHEKETIKNCDMKKSKIHIEDLSLLISSKLHFLSDCENNEKLSSVQVMTIKIDTLMEAWKDNCLNDEYFSKWLDEMAIELCTLEESVAPDGWTCQWDKINTRYYYQNDVDGRTQWQYPTEESERTPSPPMISNASTPPPPTISDHNSCHPEPVDMDIDEDNHKEDTEIIVPPVPGDELSYELNSFYADLAQFESKPAGQIETMIAVPSPEIVETAQKLKTPIDTLKNNQEEEKEIIKPKKKKKVGKLDVGLGLKQKYVSSLVQKWQQIQNEIK</sequence>
<dbReference type="Proteomes" id="UP000007819">
    <property type="component" value="Chromosome A3"/>
</dbReference>
<reference evidence="3" key="2">
    <citation type="submission" date="2022-06" db="UniProtKB">
        <authorList>
            <consortium name="EnsemblMetazoa"/>
        </authorList>
    </citation>
    <scope>IDENTIFICATION</scope>
</reference>
<keyword evidence="4" id="KW-1185">Reference proteome</keyword>
<dbReference type="SUPFAM" id="SSF51045">
    <property type="entry name" value="WW domain"/>
    <property type="match status" value="2"/>
</dbReference>
<evidence type="ECO:0000256" key="1">
    <source>
        <dbReference type="SAM" id="MobiDB-lite"/>
    </source>
</evidence>
<dbReference type="InterPro" id="IPR036020">
    <property type="entry name" value="WW_dom_sf"/>
</dbReference>
<dbReference type="EnsemblMetazoa" id="XM_008182501.3">
    <property type="protein sequence ID" value="XP_008180723.1"/>
    <property type="gene ID" value="LOC100160259"/>
</dbReference>
<protein>
    <recommendedName>
        <fullName evidence="2">WW domain-containing protein</fullName>
    </recommendedName>
</protein>
<dbReference type="SMART" id="SM00456">
    <property type="entry name" value="WW"/>
    <property type="match status" value="2"/>
</dbReference>
<feature type="domain" description="WW" evidence="2">
    <location>
        <begin position="71"/>
        <end position="99"/>
    </location>
</feature>
<dbReference type="InterPro" id="IPR053076">
    <property type="entry name" value="WW_domain_protein"/>
</dbReference>
<dbReference type="PANTHER" id="PTHR46697">
    <property type="entry name" value="FORMIN-BINDING PROTEIN 4"/>
    <property type="match status" value="1"/>
</dbReference>
<proteinExistence type="predicted"/>
<name>A0A8R2B406_ACYPI</name>
<dbReference type="KEGG" id="api:100160259"/>
<dbReference type="PANTHER" id="PTHR46697:SF1">
    <property type="entry name" value="FORMIN-BINDING PROTEIN 4"/>
    <property type="match status" value="1"/>
</dbReference>
<feature type="compositionally biased region" description="Polar residues" evidence="1">
    <location>
        <begin position="124"/>
        <end position="138"/>
    </location>
</feature>
<dbReference type="InterPro" id="IPR001202">
    <property type="entry name" value="WW_dom"/>
</dbReference>
<dbReference type="PROSITE" id="PS50020">
    <property type="entry name" value="WW_DOMAIN_2"/>
    <property type="match status" value="2"/>
</dbReference>
<feature type="domain" description="WW" evidence="2">
    <location>
        <begin position="479"/>
        <end position="513"/>
    </location>
</feature>
<dbReference type="CDD" id="cd00201">
    <property type="entry name" value="WW"/>
    <property type="match status" value="2"/>
</dbReference>
<evidence type="ECO:0000259" key="2">
    <source>
        <dbReference type="PROSITE" id="PS50020"/>
    </source>
</evidence>
<reference evidence="4" key="1">
    <citation type="submission" date="2010-06" db="EMBL/GenBank/DDBJ databases">
        <authorList>
            <person name="Jiang H."/>
            <person name="Abraham K."/>
            <person name="Ali S."/>
            <person name="Alsbrooks S.L."/>
            <person name="Anim B.N."/>
            <person name="Anosike U.S."/>
            <person name="Attaway T."/>
            <person name="Bandaranaike D.P."/>
            <person name="Battles P.K."/>
            <person name="Bell S.N."/>
            <person name="Bell A.V."/>
            <person name="Beltran B."/>
            <person name="Bickham C."/>
            <person name="Bustamante Y."/>
            <person name="Caleb T."/>
            <person name="Canada A."/>
            <person name="Cardenas V."/>
            <person name="Carter K."/>
            <person name="Chacko J."/>
            <person name="Chandrabose M.N."/>
            <person name="Chavez D."/>
            <person name="Chavez A."/>
            <person name="Chen L."/>
            <person name="Chu H.-S."/>
            <person name="Claassen K.J."/>
            <person name="Cockrell R."/>
            <person name="Collins M."/>
            <person name="Cooper J.A."/>
            <person name="Cree A."/>
            <person name="Curry S.M."/>
            <person name="Da Y."/>
            <person name="Dao M.D."/>
            <person name="Das B."/>
            <person name="Davila M.-L."/>
            <person name="Davy-Carroll L."/>
            <person name="Denson S."/>
            <person name="Dinh H."/>
            <person name="Ebong V.E."/>
            <person name="Edwards J.R."/>
            <person name="Egan A."/>
            <person name="El-Daye J."/>
            <person name="Escobedo L."/>
            <person name="Fernandez S."/>
            <person name="Fernando P.R."/>
            <person name="Flagg N."/>
            <person name="Forbes L.D."/>
            <person name="Fowler R.G."/>
            <person name="Fu Q."/>
            <person name="Gabisi R.A."/>
            <person name="Ganer J."/>
            <person name="Garbino Pronczuk A."/>
            <person name="Garcia R.M."/>
            <person name="Garner T."/>
            <person name="Garrett T.E."/>
            <person name="Gonzalez D.A."/>
            <person name="Hamid H."/>
            <person name="Hawkins E.S."/>
            <person name="Hirani K."/>
            <person name="Hogues M.E."/>
            <person name="Hollins B."/>
            <person name="Hsiao C.-H."/>
            <person name="Jabil R."/>
            <person name="James M.L."/>
            <person name="Jhangiani S.N."/>
            <person name="Johnson B."/>
            <person name="Johnson Q."/>
            <person name="Joshi V."/>
            <person name="Kalu J.B."/>
            <person name="Kam C."/>
            <person name="Kashfia A."/>
            <person name="Keebler J."/>
            <person name="Kisamo H."/>
            <person name="Kovar C.L."/>
            <person name="Lago L.A."/>
            <person name="Lai C.-Y."/>
            <person name="Laidlaw J."/>
            <person name="Lara F."/>
            <person name="Le T.-K."/>
            <person name="Lee S.L."/>
            <person name="Legall F.H."/>
            <person name="Lemon S.J."/>
            <person name="Lewis L.R."/>
            <person name="Li B."/>
            <person name="Liu Y."/>
            <person name="Liu Y.-S."/>
            <person name="Lopez J."/>
            <person name="Lozado R.J."/>
            <person name="Lu J."/>
            <person name="Madu R.C."/>
            <person name="Maheshwari M."/>
            <person name="Maheshwari R."/>
            <person name="Malloy K."/>
            <person name="Martinez E."/>
            <person name="Mathew T."/>
            <person name="Mercado I.C."/>
            <person name="Mercado C."/>
            <person name="Meyer B."/>
            <person name="Montgomery K."/>
            <person name="Morgan M.B."/>
            <person name="Munidasa M."/>
            <person name="Nazareth L.V."/>
            <person name="Nelson J."/>
            <person name="Ng B.M."/>
            <person name="Nguyen N.B."/>
            <person name="Nguyen P.Q."/>
            <person name="Nguyen T."/>
            <person name="Obregon M."/>
            <person name="Okwuonu G.O."/>
            <person name="Onwere C.G."/>
            <person name="Orozco G."/>
            <person name="Parra A."/>
            <person name="Patel S."/>
            <person name="Patil S."/>
            <person name="Perez A."/>
            <person name="Perez Y."/>
            <person name="Pham C."/>
            <person name="Primus E.L."/>
            <person name="Pu L.-L."/>
            <person name="Puazo M."/>
            <person name="Qin X."/>
            <person name="Quiroz J.B."/>
            <person name="Reese J."/>
            <person name="Richards S."/>
            <person name="Rives C.M."/>
            <person name="Robberts R."/>
            <person name="Ruiz S.J."/>
            <person name="Ruiz M.J."/>
            <person name="Santibanez J."/>
            <person name="Schneider B.W."/>
            <person name="Sisson I."/>
            <person name="Smith M."/>
            <person name="Sodergren E."/>
            <person name="Song X.-Z."/>
            <person name="Song B.B."/>
            <person name="Summersgill H."/>
            <person name="Thelus R."/>
            <person name="Thornton R.D."/>
            <person name="Trejos Z.Y."/>
            <person name="Usmani K."/>
            <person name="Vattathil S."/>
            <person name="Villasana D."/>
            <person name="Walker D.L."/>
            <person name="Wang S."/>
            <person name="Wang K."/>
            <person name="White C.S."/>
            <person name="Williams A.C."/>
            <person name="Williamson J."/>
            <person name="Wilson K."/>
            <person name="Woghiren I.O."/>
            <person name="Woodworth J.R."/>
            <person name="Worley K.C."/>
            <person name="Wright R.A."/>
            <person name="Wu W."/>
            <person name="Young L."/>
            <person name="Zhang L."/>
            <person name="Zhang J."/>
            <person name="Zhu Y."/>
            <person name="Muzny D.M."/>
            <person name="Weinstock G."/>
            <person name="Gibbs R.A."/>
        </authorList>
    </citation>
    <scope>NUCLEOTIDE SEQUENCE [LARGE SCALE GENOMIC DNA]</scope>
    <source>
        <strain evidence="4">LSR1</strain>
    </source>
</reference>
<feature type="region of interest" description="Disordered" evidence="1">
    <location>
        <begin position="510"/>
        <end position="543"/>
    </location>
</feature>
<dbReference type="GeneID" id="100160259"/>
<dbReference type="OrthoDB" id="2444812at2759"/>